<protein>
    <submittedName>
        <fullName evidence="1">OsmC family peroxiredoxin</fullName>
    </submittedName>
</protein>
<proteinExistence type="predicted"/>
<reference evidence="1 2" key="1">
    <citation type="submission" date="2018-09" db="EMBL/GenBank/DDBJ databases">
        <title>Hymenobacter medium sp. nov., isolated from R2A medium.</title>
        <authorList>
            <person name="Yingchao G."/>
        </authorList>
    </citation>
    <scope>NUCLEOTIDE SEQUENCE [LARGE SCALE GENOMIC DNA]</scope>
    <source>
        <strain evidence="2">sh-6</strain>
    </source>
</reference>
<dbReference type="SUPFAM" id="SSF82784">
    <property type="entry name" value="OsmC-like"/>
    <property type="match status" value="1"/>
</dbReference>
<dbReference type="Pfam" id="PF02566">
    <property type="entry name" value="OsmC"/>
    <property type="match status" value="1"/>
</dbReference>
<dbReference type="AlphaFoldDB" id="A0A3B7R3S4"/>
<evidence type="ECO:0000313" key="1">
    <source>
        <dbReference type="EMBL" id="AYA38655.1"/>
    </source>
</evidence>
<dbReference type="RefSeq" id="WP_119446184.1">
    <property type="nucleotide sequence ID" value="NZ_CP032317.1"/>
</dbReference>
<dbReference type="EMBL" id="CP032317">
    <property type="protein sequence ID" value="AYA38655.1"/>
    <property type="molecule type" value="Genomic_DNA"/>
</dbReference>
<organism evidence="1 2">
    <name type="scientific">Hymenobacter oligotrophus</name>
    <dbReference type="NCBI Taxonomy" id="2319843"/>
    <lineage>
        <taxon>Bacteria</taxon>
        <taxon>Pseudomonadati</taxon>
        <taxon>Bacteroidota</taxon>
        <taxon>Cytophagia</taxon>
        <taxon>Cytophagales</taxon>
        <taxon>Hymenobacteraceae</taxon>
        <taxon>Hymenobacter</taxon>
    </lineage>
</organism>
<dbReference type="Proteomes" id="UP000262802">
    <property type="component" value="Chromosome"/>
</dbReference>
<accession>A0A3B7R3S4</accession>
<dbReference type="PANTHER" id="PTHR39624:SF2">
    <property type="entry name" value="OSMC-LIKE PROTEIN"/>
    <property type="match status" value="1"/>
</dbReference>
<dbReference type="InterPro" id="IPR015946">
    <property type="entry name" value="KH_dom-like_a/b"/>
</dbReference>
<evidence type="ECO:0000313" key="2">
    <source>
        <dbReference type="Proteomes" id="UP000262802"/>
    </source>
</evidence>
<dbReference type="InterPro" id="IPR003718">
    <property type="entry name" value="OsmC/Ohr_fam"/>
</dbReference>
<dbReference type="KEGG" id="hyh:D3Y59_17330"/>
<sequence length="161" mass="17629">MTENTPAATQPPPADHTVVVRVGPDALLADVQAGRHTFIIDEPVAVGGHDRGPTPYDMLLSALGACTAITLRLYANQKQWPLEGVEVRLSHGREHRLDCEQCEQEAGANLEVVRKQLRLLGPLTAEQRQRLEVISAKCPVQKTLSKSLRIETTLVPADAWV</sequence>
<dbReference type="PANTHER" id="PTHR39624">
    <property type="entry name" value="PROTEIN INVOLVED IN RIMO-MEDIATED BETA-METHYLTHIOLATION OF RIBOSOMAL PROTEIN S12 YCAO"/>
    <property type="match status" value="1"/>
</dbReference>
<gene>
    <name evidence="1" type="ORF">D3Y59_17330</name>
</gene>
<name>A0A3B7R3S4_9BACT</name>
<dbReference type="InterPro" id="IPR036102">
    <property type="entry name" value="OsmC/Ohrsf"/>
</dbReference>
<keyword evidence="2" id="KW-1185">Reference proteome</keyword>
<dbReference type="Gene3D" id="3.30.300.20">
    <property type="match status" value="1"/>
</dbReference>
<dbReference type="OrthoDB" id="9791538at2"/>